<comment type="catalytic activity">
    <reaction evidence="4">
        <text>3-deoxy-alpha-D-manno-oct-2-ulosonate + CTP = CMP-3-deoxy-beta-D-manno-octulosonate + diphosphate</text>
        <dbReference type="Rhea" id="RHEA:23448"/>
        <dbReference type="ChEBI" id="CHEBI:33019"/>
        <dbReference type="ChEBI" id="CHEBI:37563"/>
        <dbReference type="ChEBI" id="CHEBI:85986"/>
        <dbReference type="ChEBI" id="CHEBI:85987"/>
        <dbReference type="EC" id="2.7.7.38"/>
    </reaction>
</comment>
<keyword evidence="2 4" id="KW-0548">Nucleotidyltransferase</keyword>
<comment type="function">
    <text evidence="4">Activates KDO (a required 8-carbon sugar) for incorporation into bacterial lipopolysaccharide in Gram-negative bacteria.</text>
</comment>
<dbReference type="RefSeq" id="WP_194215146.1">
    <property type="nucleotide sequence ID" value="NZ_CP061205.1"/>
</dbReference>
<dbReference type="HAMAP" id="MF_00057">
    <property type="entry name" value="KdsB"/>
    <property type="match status" value="1"/>
</dbReference>
<dbReference type="PANTHER" id="PTHR42866">
    <property type="entry name" value="3-DEOXY-MANNO-OCTULOSONATE CYTIDYLYLTRANSFERASE"/>
    <property type="match status" value="1"/>
</dbReference>
<dbReference type="InterPro" id="IPR003329">
    <property type="entry name" value="Cytidylyl_trans"/>
</dbReference>
<dbReference type="CDD" id="cd02517">
    <property type="entry name" value="CMP-KDO-Synthetase"/>
    <property type="match status" value="1"/>
</dbReference>
<evidence type="ECO:0000256" key="1">
    <source>
        <dbReference type="ARBA" id="ARBA00022679"/>
    </source>
</evidence>
<dbReference type="NCBIfam" id="NF003950">
    <property type="entry name" value="PRK05450.1-3"/>
    <property type="match status" value="1"/>
</dbReference>
<dbReference type="InterPro" id="IPR004528">
    <property type="entry name" value="KdsB"/>
</dbReference>
<dbReference type="Proteomes" id="UP001595444">
    <property type="component" value="Unassembled WGS sequence"/>
</dbReference>
<comment type="similarity">
    <text evidence="4">Belongs to the KdsB family.</text>
</comment>
<evidence type="ECO:0000256" key="3">
    <source>
        <dbReference type="ARBA" id="ARBA00022985"/>
    </source>
</evidence>
<dbReference type="NCBIfam" id="NF003952">
    <property type="entry name" value="PRK05450.1-5"/>
    <property type="match status" value="1"/>
</dbReference>
<dbReference type="Gene3D" id="3.90.550.10">
    <property type="entry name" value="Spore Coat Polysaccharide Biosynthesis Protein SpsA, Chain A"/>
    <property type="match status" value="1"/>
</dbReference>
<dbReference type="Pfam" id="PF02348">
    <property type="entry name" value="CTP_transf_3"/>
    <property type="match status" value="1"/>
</dbReference>
<comment type="pathway">
    <text evidence="4">Nucleotide-sugar biosynthesis; CMP-3-deoxy-D-manno-octulosonate biosynthesis; CMP-3-deoxy-D-manno-octulosonate from 3-deoxy-D-manno-octulosonate and CTP: step 1/1.</text>
</comment>
<dbReference type="NCBIfam" id="TIGR00466">
    <property type="entry name" value="kdsB"/>
    <property type="match status" value="1"/>
</dbReference>
<dbReference type="NCBIfam" id="NF009905">
    <property type="entry name" value="PRK13368.1"/>
    <property type="match status" value="1"/>
</dbReference>
<accession>A0ABV7D4L7</accession>
<evidence type="ECO:0000313" key="5">
    <source>
        <dbReference type="EMBL" id="MFC3051674.1"/>
    </source>
</evidence>
<proteinExistence type="inferred from homology"/>
<keyword evidence="4" id="KW-0963">Cytoplasm</keyword>
<keyword evidence="1 4" id="KW-0808">Transferase</keyword>
<evidence type="ECO:0000256" key="4">
    <source>
        <dbReference type="HAMAP-Rule" id="MF_00057"/>
    </source>
</evidence>
<dbReference type="SUPFAM" id="SSF53448">
    <property type="entry name" value="Nucleotide-diphospho-sugar transferases"/>
    <property type="match status" value="1"/>
</dbReference>
<dbReference type="EMBL" id="JBHRSL010000004">
    <property type="protein sequence ID" value="MFC3051674.1"/>
    <property type="molecule type" value="Genomic_DNA"/>
</dbReference>
<dbReference type="PANTHER" id="PTHR42866:SF2">
    <property type="entry name" value="3-DEOXY-MANNO-OCTULOSONATE CYTIDYLYLTRANSFERASE, MITOCHONDRIAL"/>
    <property type="match status" value="1"/>
</dbReference>
<organism evidence="5 6">
    <name type="scientific">Kordiimonas pumila</name>
    <dbReference type="NCBI Taxonomy" id="2161677"/>
    <lineage>
        <taxon>Bacteria</taxon>
        <taxon>Pseudomonadati</taxon>
        <taxon>Pseudomonadota</taxon>
        <taxon>Alphaproteobacteria</taxon>
        <taxon>Kordiimonadales</taxon>
        <taxon>Kordiimonadaceae</taxon>
        <taxon>Kordiimonas</taxon>
    </lineage>
</organism>
<dbReference type="GO" id="GO:0008690">
    <property type="term" value="F:3-deoxy-manno-octulosonate cytidylyltransferase activity"/>
    <property type="evidence" value="ECO:0007669"/>
    <property type="project" value="UniProtKB-EC"/>
</dbReference>
<dbReference type="EC" id="2.7.7.38" evidence="4"/>
<sequence length="249" mass="27269">MKVVIPARYGSTRLPGKPLADIAGKPMIQHVWERAVEAVDDRNDIIIAVDDDRLVKTAAAFGARVVLTKNDHESGTDRIAEVAAKMNWADDEVVVNLQGDEPLMPPQLVKQVGTALAENPEAAIATASCIILKPEDVSNPNIVKVVTDRAGYALYFSRSPIPYDRSGVIDLSRFSYQRHIGLYAYRVATLKQLISLRPASLERIEQLEQLRALAAGMTILVEAVSSAPPHGVDTEADLEAVRAYFRKQS</sequence>
<comment type="subcellular location">
    <subcellularLocation>
        <location evidence="4">Cytoplasm</location>
    </subcellularLocation>
</comment>
<evidence type="ECO:0000256" key="2">
    <source>
        <dbReference type="ARBA" id="ARBA00022695"/>
    </source>
</evidence>
<keyword evidence="6" id="KW-1185">Reference proteome</keyword>
<keyword evidence="3 4" id="KW-0448">Lipopolysaccharide biosynthesis</keyword>
<evidence type="ECO:0000313" key="6">
    <source>
        <dbReference type="Proteomes" id="UP001595444"/>
    </source>
</evidence>
<name>A0ABV7D4L7_9PROT</name>
<dbReference type="InterPro" id="IPR029044">
    <property type="entry name" value="Nucleotide-diphossugar_trans"/>
</dbReference>
<reference evidence="6" key="1">
    <citation type="journal article" date="2019" name="Int. J. Syst. Evol. Microbiol.">
        <title>The Global Catalogue of Microorganisms (GCM) 10K type strain sequencing project: providing services to taxonomists for standard genome sequencing and annotation.</title>
        <authorList>
            <consortium name="The Broad Institute Genomics Platform"/>
            <consortium name="The Broad Institute Genome Sequencing Center for Infectious Disease"/>
            <person name="Wu L."/>
            <person name="Ma J."/>
        </authorList>
    </citation>
    <scope>NUCLEOTIDE SEQUENCE [LARGE SCALE GENOMIC DNA]</scope>
    <source>
        <strain evidence="6">KCTC 62164</strain>
    </source>
</reference>
<gene>
    <name evidence="4 5" type="primary">kdsB</name>
    <name evidence="5" type="ORF">ACFOKA_07150</name>
</gene>
<protein>
    <recommendedName>
        <fullName evidence="4">3-deoxy-manno-octulosonate cytidylyltransferase</fullName>
        <ecNumber evidence="4">2.7.7.38</ecNumber>
    </recommendedName>
    <alternativeName>
        <fullName evidence="4">CMP-2-keto-3-deoxyoctulosonic acid synthase</fullName>
        <shortName evidence="4">CKS</shortName>
        <shortName evidence="4">CMP-KDO synthase</shortName>
    </alternativeName>
</protein>
<comment type="caution">
    <text evidence="5">The sequence shown here is derived from an EMBL/GenBank/DDBJ whole genome shotgun (WGS) entry which is preliminary data.</text>
</comment>